<reference evidence="1 2" key="1">
    <citation type="journal article" date="2013" name="Curr. Biol.">
        <title>The Genome of the Foraminiferan Reticulomyxa filosa.</title>
        <authorList>
            <person name="Glockner G."/>
            <person name="Hulsmann N."/>
            <person name="Schleicher M."/>
            <person name="Noegel A.A."/>
            <person name="Eichinger L."/>
            <person name="Gallinger C."/>
            <person name="Pawlowski J."/>
            <person name="Sierra R."/>
            <person name="Euteneuer U."/>
            <person name="Pillet L."/>
            <person name="Moustafa A."/>
            <person name="Platzer M."/>
            <person name="Groth M."/>
            <person name="Szafranski K."/>
            <person name="Schliwa M."/>
        </authorList>
    </citation>
    <scope>NUCLEOTIDE SEQUENCE [LARGE SCALE GENOMIC DNA]</scope>
</reference>
<accession>X6LA68</accession>
<proteinExistence type="predicted"/>
<dbReference type="AlphaFoldDB" id="X6LA68"/>
<name>X6LA68_RETFI</name>
<evidence type="ECO:0000313" key="2">
    <source>
        <dbReference type="Proteomes" id="UP000023152"/>
    </source>
</evidence>
<protein>
    <submittedName>
        <fullName evidence="1">Uncharacterized protein</fullName>
    </submittedName>
</protein>
<organism evidence="1 2">
    <name type="scientific">Reticulomyxa filosa</name>
    <dbReference type="NCBI Taxonomy" id="46433"/>
    <lineage>
        <taxon>Eukaryota</taxon>
        <taxon>Sar</taxon>
        <taxon>Rhizaria</taxon>
        <taxon>Retaria</taxon>
        <taxon>Foraminifera</taxon>
        <taxon>Monothalamids</taxon>
        <taxon>Reticulomyxidae</taxon>
        <taxon>Reticulomyxa</taxon>
    </lineage>
</organism>
<comment type="caution">
    <text evidence="1">The sequence shown here is derived from an EMBL/GenBank/DDBJ whole genome shotgun (WGS) entry which is preliminary data.</text>
</comment>
<sequence>MEGEIVQQKEKKKHLEVKEENVVLLFTWEIPSEESRSKNQIAIVIELSEWQISANNCITIHIAKTDPDALIVVIILEFLNQYKGGGHDGKVNAVEVPTVMMTKSTQEAKTSTLAIVLNWVVIVHVLNITSSQHQQKKTILTLYYHICACFNTVYRKQWILACRRYVANIIAMEKYERHLISKESLRKSHIEVLDKETNSNKIAPFGNIPSSNSQLDS</sequence>
<dbReference type="Proteomes" id="UP000023152">
    <property type="component" value="Unassembled WGS sequence"/>
</dbReference>
<keyword evidence="2" id="KW-1185">Reference proteome</keyword>
<dbReference type="EMBL" id="ASPP01047222">
    <property type="protein sequence ID" value="ETN98260.1"/>
    <property type="molecule type" value="Genomic_DNA"/>
</dbReference>
<gene>
    <name evidence="1" type="ORF">RFI_39250</name>
</gene>
<evidence type="ECO:0000313" key="1">
    <source>
        <dbReference type="EMBL" id="ETN98260.1"/>
    </source>
</evidence>